<evidence type="ECO:0008006" key="8">
    <source>
        <dbReference type="Google" id="ProtNLM"/>
    </source>
</evidence>
<dbReference type="GO" id="GO:0005886">
    <property type="term" value="C:plasma membrane"/>
    <property type="evidence" value="ECO:0007669"/>
    <property type="project" value="TreeGrafter"/>
</dbReference>
<reference evidence="6" key="1">
    <citation type="submission" date="2022-06" db="EMBL/GenBank/DDBJ databases">
        <authorList>
            <person name="Berger JAMES D."/>
            <person name="Berger JAMES D."/>
        </authorList>
    </citation>
    <scope>NUCLEOTIDE SEQUENCE [LARGE SCALE GENOMIC DNA]</scope>
</reference>
<evidence type="ECO:0000256" key="1">
    <source>
        <dbReference type="ARBA" id="ARBA00004141"/>
    </source>
</evidence>
<sequence length="353" mass="40036">MGFKVYRPAQTNVSVWLKNSLIAHHILFLVLMATLIGLACWLLIWTLRFSQFETILKTYYFSSGKLILLLSSIFGAGVVVFGYCIFNVESPMLLLIHIICTFILVVAFLSVSVCGYMLLLQLENELPTKFTLALTKYYGVNMSLRRNVDITMTVDEIQFKFKCCGTYGQQSSNSSWYIYRKSSVWYLVTQEKASKSQLQYVPESCCVLKDKYFEFNSFTELQLKSDVFLDREICVGYKSLSARDDIAPRIDNPGYITRSNAYLHEQGCVTVVKQDYRQYAIMLAASGTTALVLSIIGLIISFALLSHIEYQQFIRISTEYGSCNITTNTELSARDNISIISKQTSSSDILVKA</sequence>
<protein>
    <recommendedName>
        <fullName evidence="8">Tetraspanin</fullName>
    </recommendedName>
</protein>
<feature type="transmembrane region" description="Helical" evidence="5">
    <location>
        <begin position="66"/>
        <end position="88"/>
    </location>
</feature>
<dbReference type="PANTHER" id="PTHR19282:SF534">
    <property type="entry name" value="TETRASPANIN FAMILY-RELATED"/>
    <property type="match status" value="1"/>
</dbReference>
<dbReference type="InterPro" id="IPR008952">
    <property type="entry name" value="Tetraspanin_EC2_sf"/>
</dbReference>
<reference evidence="7" key="2">
    <citation type="submission" date="2023-11" db="UniProtKB">
        <authorList>
            <consortium name="WormBaseParasite"/>
        </authorList>
    </citation>
    <scope>IDENTIFICATION</scope>
</reference>
<evidence type="ECO:0000313" key="6">
    <source>
        <dbReference type="Proteomes" id="UP000050795"/>
    </source>
</evidence>
<evidence type="ECO:0000256" key="3">
    <source>
        <dbReference type="ARBA" id="ARBA00022989"/>
    </source>
</evidence>
<dbReference type="InterPro" id="IPR018499">
    <property type="entry name" value="Tetraspanin/Peripherin"/>
</dbReference>
<proteinExistence type="predicted"/>
<dbReference type="Pfam" id="PF00335">
    <property type="entry name" value="Tetraspanin"/>
    <property type="match status" value="1"/>
</dbReference>
<dbReference type="PANTHER" id="PTHR19282">
    <property type="entry name" value="TETRASPANIN"/>
    <property type="match status" value="1"/>
</dbReference>
<evidence type="ECO:0000256" key="5">
    <source>
        <dbReference type="SAM" id="Phobius"/>
    </source>
</evidence>
<dbReference type="AlphaFoldDB" id="A0AA85KDJ7"/>
<keyword evidence="6" id="KW-1185">Reference proteome</keyword>
<accession>A0AA85KDJ7</accession>
<feature type="transmembrane region" description="Helical" evidence="5">
    <location>
        <begin position="22"/>
        <end position="45"/>
    </location>
</feature>
<dbReference type="Gene3D" id="1.10.1450.10">
    <property type="entry name" value="Tetraspanin"/>
    <property type="match status" value="1"/>
</dbReference>
<dbReference type="WBParaSite" id="TREG1_89480.1">
    <property type="protein sequence ID" value="TREG1_89480.1"/>
    <property type="gene ID" value="TREG1_89480"/>
</dbReference>
<dbReference type="Proteomes" id="UP000050795">
    <property type="component" value="Unassembled WGS sequence"/>
</dbReference>
<evidence type="ECO:0000256" key="2">
    <source>
        <dbReference type="ARBA" id="ARBA00022692"/>
    </source>
</evidence>
<comment type="subcellular location">
    <subcellularLocation>
        <location evidence="1">Membrane</location>
        <topology evidence="1">Multi-pass membrane protein</topology>
    </subcellularLocation>
</comment>
<keyword evidence="4 5" id="KW-0472">Membrane</keyword>
<keyword evidence="3 5" id="KW-1133">Transmembrane helix</keyword>
<name>A0AA85KDJ7_TRIRE</name>
<organism evidence="6 7">
    <name type="scientific">Trichobilharzia regenti</name>
    <name type="common">Nasal bird schistosome</name>
    <dbReference type="NCBI Taxonomy" id="157069"/>
    <lineage>
        <taxon>Eukaryota</taxon>
        <taxon>Metazoa</taxon>
        <taxon>Spiralia</taxon>
        <taxon>Lophotrochozoa</taxon>
        <taxon>Platyhelminthes</taxon>
        <taxon>Trematoda</taxon>
        <taxon>Digenea</taxon>
        <taxon>Strigeidida</taxon>
        <taxon>Schistosomatoidea</taxon>
        <taxon>Schistosomatidae</taxon>
        <taxon>Trichobilharzia</taxon>
    </lineage>
</organism>
<evidence type="ECO:0000256" key="4">
    <source>
        <dbReference type="ARBA" id="ARBA00023136"/>
    </source>
</evidence>
<evidence type="ECO:0000313" key="7">
    <source>
        <dbReference type="WBParaSite" id="TREG1_89480.1"/>
    </source>
</evidence>
<keyword evidence="2 5" id="KW-0812">Transmembrane</keyword>
<feature type="transmembrane region" description="Helical" evidence="5">
    <location>
        <begin position="94"/>
        <end position="119"/>
    </location>
</feature>
<feature type="transmembrane region" description="Helical" evidence="5">
    <location>
        <begin position="279"/>
        <end position="305"/>
    </location>
</feature>